<dbReference type="EMBL" id="AWUE01013450">
    <property type="protein sequence ID" value="OMP07018.1"/>
    <property type="molecule type" value="Genomic_DNA"/>
</dbReference>
<dbReference type="Proteomes" id="UP000187203">
    <property type="component" value="Unassembled WGS sequence"/>
</dbReference>
<feature type="domain" description="PWWP" evidence="1">
    <location>
        <begin position="128"/>
        <end position="197"/>
    </location>
</feature>
<keyword evidence="3" id="KW-1185">Reference proteome</keyword>
<dbReference type="OrthoDB" id="1611900at2759"/>
<gene>
    <name evidence="2" type="ORF">COLO4_07706</name>
</gene>
<organism evidence="2 3">
    <name type="scientific">Corchorus olitorius</name>
    <dbReference type="NCBI Taxonomy" id="93759"/>
    <lineage>
        <taxon>Eukaryota</taxon>
        <taxon>Viridiplantae</taxon>
        <taxon>Streptophyta</taxon>
        <taxon>Embryophyta</taxon>
        <taxon>Tracheophyta</taxon>
        <taxon>Spermatophyta</taxon>
        <taxon>Magnoliopsida</taxon>
        <taxon>eudicotyledons</taxon>
        <taxon>Gunneridae</taxon>
        <taxon>Pentapetalae</taxon>
        <taxon>rosids</taxon>
        <taxon>malvids</taxon>
        <taxon>Malvales</taxon>
        <taxon>Malvaceae</taxon>
        <taxon>Grewioideae</taxon>
        <taxon>Apeibeae</taxon>
        <taxon>Corchorus</taxon>
    </lineage>
</organism>
<dbReference type="InterPro" id="IPR000313">
    <property type="entry name" value="PWWP_dom"/>
</dbReference>
<dbReference type="SUPFAM" id="SSF63748">
    <property type="entry name" value="Tudor/PWWP/MBT"/>
    <property type="match status" value="1"/>
</dbReference>
<protein>
    <submittedName>
        <fullName evidence="2">Tudor/PWWP/MBT superfamily protein</fullName>
    </submittedName>
</protein>
<dbReference type="Pfam" id="PF00855">
    <property type="entry name" value="PWWP"/>
    <property type="match status" value="1"/>
</dbReference>
<name>A0A1R3KJ40_9ROSI</name>
<dbReference type="CDD" id="cd20143">
    <property type="entry name" value="PWWP_AtATX3-like"/>
    <property type="match status" value="1"/>
</dbReference>
<comment type="caution">
    <text evidence="2">The sequence shown here is derived from an EMBL/GenBank/DDBJ whole genome shotgun (WGS) entry which is preliminary data.</text>
</comment>
<dbReference type="STRING" id="93759.A0A1R3KJ40"/>
<evidence type="ECO:0000313" key="3">
    <source>
        <dbReference type="Proteomes" id="UP000187203"/>
    </source>
</evidence>
<dbReference type="AlphaFoldDB" id="A0A1R3KJ40"/>
<proteinExistence type="predicted"/>
<dbReference type="PROSITE" id="PS50812">
    <property type="entry name" value="PWWP"/>
    <property type="match status" value="1"/>
</dbReference>
<sequence>MVLDSKCSRNYDDNDFECGKDKFSFETPKIYKQNVKSRRNEEKNGFKGRKYTTLCEEDEREAGHARNFDIRKYSSSRSTLTSLHEQFAEEDEKYANGVDNVGLTAGDQVLRENGEGKDGLYGPEDFYSGDIVWARPGKREPFWPAIVIDPMTQAPELVLRSCIPEAACVMFFGHSGNENQRDYAWVRRGMIFPFANFLDRFHKQPELDRCKPSAFQLAMEEAFLAEQGFTEKLIHYINIAAGNPTYDESVLRWVQEATGSNQDQDYHLPFFFGLTGLSPSNQASFAIKLLPLFLGKNFY</sequence>
<accession>A0A1R3KJ40</accession>
<dbReference type="Gene3D" id="2.30.30.140">
    <property type="match status" value="1"/>
</dbReference>
<reference evidence="3" key="1">
    <citation type="submission" date="2013-09" db="EMBL/GenBank/DDBJ databases">
        <title>Corchorus olitorius genome sequencing.</title>
        <authorList>
            <person name="Alam M."/>
            <person name="Haque M.S."/>
            <person name="Islam M.S."/>
            <person name="Emdad E.M."/>
            <person name="Islam M.M."/>
            <person name="Ahmed B."/>
            <person name="Halim A."/>
            <person name="Hossen Q.M.M."/>
            <person name="Hossain M.Z."/>
            <person name="Ahmed R."/>
            <person name="Khan M.M."/>
            <person name="Islam R."/>
            <person name="Rashid M.M."/>
            <person name="Khan S.A."/>
            <person name="Rahman M.S."/>
            <person name="Alam M."/>
            <person name="Yahiya A.S."/>
            <person name="Khan M.S."/>
            <person name="Azam M.S."/>
            <person name="Haque T."/>
            <person name="Lashkar M.Z.H."/>
            <person name="Akhand A.I."/>
            <person name="Morshed G."/>
            <person name="Roy S."/>
            <person name="Uddin K.S."/>
            <person name="Rabeya T."/>
            <person name="Hossain A.S."/>
            <person name="Chowdhury A."/>
            <person name="Snigdha A.R."/>
            <person name="Mortoza M.S."/>
            <person name="Matin S.A."/>
            <person name="Hoque S.M.E."/>
            <person name="Islam M.K."/>
            <person name="Roy D.K."/>
            <person name="Haider R."/>
            <person name="Moosa M.M."/>
            <person name="Elias S.M."/>
            <person name="Hasan A.M."/>
            <person name="Jahan S."/>
            <person name="Shafiuddin M."/>
            <person name="Mahmood N."/>
            <person name="Shommy N.S."/>
        </authorList>
    </citation>
    <scope>NUCLEOTIDE SEQUENCE [LARGE SCALE GENOMIC DNA]</scope>
    <source>
        <strain evidence="3">cv. O-4</strain>
    </source>
</reference>
<evidence type="ECO:0000313" key="2">
    <source>
        <dbReference type="EMBL" id="OMP07018.1"/>
    </source>
</evidence>
<evidence type="ECO:0000259" key="1">
    <source>
        <dbReference type="PROSITE" id="PS50812"/>
    </source>
</evidence>